<feature type="compositionally biased region" description="Polar residues" evidence="1">
    <location>
        <begin position="337"/>
        <end position="354"/>
    </location>
</feature>
<accession>A0ABQ7KFJ6</accession>
<evidence type="ECO:0008006" key="4">
    <source>
        <dbReference type="Google" id="ProtNLM"/>
    </source>
</evidence>
<evidence type="ECO:0000313" key="2">
    <source>
        <dbReference type="EMBL" id="KAG0297185.1"/>
    </source>
</evidence>
<reference evidence="2 3" key="1">
    <citation type="journal article" date="2020" name="Fungal Divers.">
        <title>Resolving the Mortierellaceae phylogeny through synthesis of multi-gene phylogenetics and phylogenomics.</title>
        <authorList>
            <person name="Vandepol N."/>
            <person name="Liber J."/>
            <person name="Desiro A."/>
            <person name="Na H."/>
            <person name="Kennedy M."/>
            <person name="Barry K."/>
            <person name="Grigoriev I.V."/>
            <person name="Miller A.N."/>
            <person name="O'Donnell K."/>
            <person name="Stajich J.E."/>
            <person name="Bonito G."/>
        </authorList>
    </citation>
    <scope>NUCLEOTIDE SEQUENCE [LARGE SCALE GENOMIC DNA]</scope>
    <source>
        <strain evidence="2 3">AD045</strain>
    </source>
</reference>
<feature type="region of interest" description="Disordered" evidence="1">
    <location>
        <begin position="275"/>
        <end position="368"/>
    </location>
</feature>
<evidence type="ECO:0000313" key="3">
    <source>
        <dbReference type="Proteomes" id="UP001194696"/>
    </source>
</evidence>
<feature type="region of interest" description="Disordered" evidence="1">
    <location>
        <begin position="130"/>
        <end position="204"/>
    </location>
</feature>
<feature type="compositionally biased region" description="Acidic residues" evidence="1">
    <location>
        <begin position="191"/>
        <end position="203"/>
    </location>
</feature>
<feature type="region of interest" description="Disordered" evidence="1">
    <location>
        <begin position="1"/>
        <end position="61"/>
    </location>
</feature>
<organism evidence="2 3">
    <name type="scientific">Linnemannia gamsii</name>
    <dbReference type="NCBI Taxonomy" id="64522"/>
    <lineage>
        <taxon>Eukaryota</taxon>
        <taxon>Fungi</taxon>
        <taxon>Fungi incertae sedis</taxon>
        <taxon>Mucoromycota</taxon>
        <taxon>Mortierellomycotina</taxon>
        <taxon>Mortierellomycetes</taxon>
        <taxon>Mortierellales</taxon>
        <taxon>Mortierellaceae</taxon>
        <taxon>Linnemannia</taxon>
    </lineage>
</organism>
<comment type="caution">
    <text evidence="2">The sequence shown here is derived from an EMBL/GenBank/DDBJ whole genome shotgun (WGS) entry which is preliminary data.</text>
</comment>
<dbReference type="Proteomes" id="UP001194696">
    <property type="component" value="Unassembled WGS sequence"/>
</dbReference>
<evidence type="ECO:0000256" key="1">
    <source>
        <dbReference type="SAM" id="MobiDB-lite"/>
    </source>
</evidence>
<keyword evidence="3" id="KW-1185">Reference proteome</keyword>
<feature type="compositionally biased region" description="Low complexity" evidence="1">
    <location>
        <begin position="38"/>
        <end position="58"/>
    </location>
</feature>
<sequence length="577" mass="64765">MNTSGRSNPSGRIVTASSFNFSSGNPDESRHQYERAQSTSTNTINNVNNSNNDHSNTNQPMRSEVDDRIHFRLLSGIYFSVPPHPLRHDDDLGMDSPPQPQARSNLQYIDIQDTNFSDQEDEYMHDSNAMEDLDFGDSPQRHSMFDGQGDEFASITFPRRSSHPELIEEEDEEENEGPRQLNSRHLSIRQDEDDDDDDEDDGIDQVMEGHHHSAALVRSPSSSLPLHIERPQHAQLSPRSAAALTSIFTMGRSSWPQPLISSSITLDLIAMSQPNARSEHDNNPYYRRPSTSFSGQTDHDRQMDTSSSSHSRRISMPDRPLRGSTPSGPGNAFIPRSVSTQRNAAERSAISSHYQYGRRSSPDVRGCGEVNYAPNSEDRGDVWPLKFDMYYADGGEFNAAHSVENVLKNDSSVYCSRRSTNINICLKLSQPHRTFVLTQFKAQAPTTGFTAPCKEGLIFISHEPIQLEKTAFFDNMTRRMYDEYMDKGQHRSDSSQMYQNHGSETDALTPAAFFQLGGPDETCTVDFSPNRSGRYVLIKLLRSRCTNSLQRPENIDLQYLGLIGFTGARSFASGGLL</sequence>
<proteinExistence type="predicted"/>
<name>A0ABQ7KFJ6_9FUNG</name>
<gene>
    <name evidence="2" type="ORF">BGZ96_007394</name>
</gene>
<protein>
    <recommendedName>
        <fullName evidence="4">P53-like transcription factor</fullName>
    </recommendedName>
</protein>
<dbReference type="EMBL" id="JAAAIM010000038">
    <property type="protein sequence ID" value="KAG0297185.1"/>
    <property type="molecule type" value="Genomic_DNA"/>
</dbReference>
<feature type="compositionally biased region" description="Polar residues" evidence="1">
    <location>
        <begin position="1"/>
        <end position="26"/>
    </location>
</feature>